<dbReference type="Pfam" id="PF12409">
    <property type="entry name" value="P5-ATPase"/>
    <property type="match status" value="1"/>
</dbReference>
<keyword evidence="1" id="KW-0472">Membrane</keyword>
<dbReference type="GO" id="GO:0046872">
    <property type="term" value="F:metal ion binding"/>
    <property type="evidence" value="ECO:0007669"/>
    <property type="project" value="UniProtKB-UniRule"/>
</dbReference>
<dbReference type="Proteomes" id="UP000249218">
    <property type="component" value="Unassembled WGS sequence"/>
</dbReference>
<evidence type="ECO:0000313" key="4">
    <source>
        <dbReference type="Proteomes" id="UP000249218"/>
    </source>
</evidence>
<accession>A0A2W1BCH4</accession>
<keyword evidence="1" id="KW-1133">Transmembrane helix</keyword>
<keyword evidence="1" id="KW-0479">Metal-binding</keyword>
<gene>
    <name evidence="3" type="primary">HaOG214435</name>
    <name evidence="3" type="ORF">B5X24_HaOG214435</name>
</gene>
<comment type="caution">
    <text evidence="1">Lacks conserved residue(s) required for the propagation of feature annotation.</text>
</comment>
<keyword evidence="1" id="KW-1278">Translocase</keyword>
<organism evidence="3 4">
    <name type="scientific">Helicoverpa armigera</name>
    <name type="common">Cotton bollworm</name>
    <name type="synonym">Heliothis armigera</name>
    <dbReference type="NCBI Taxonomy" id="29058"/>
    <lineage>
        <taxon>Eukaryota</taxon>
        <taxon>Metazoa</taxon>
        <taxon>Ecdysozoa</taxon>
        <taxon>Arthropoda</taxon>
        <taxon>Hexapoda</taxon>
        <taxon>Insecta</taxon>
        <taxon>Pterygota</taxon>
        <taxon>Neoptera</taxon>
        <taxon>Endopterygota</taxon>
        <taxon>Lepidoptera</taxon>
        <taxon>Glossata</taxon>
        <taxon>Ditrysia</taxon>
        <taxon>Noctuoidea</taxon>
        <taxon>Noctuidae</taxon>
        <taxon>Heliothinae</taxon>
        <taxon>Helicoverpa</taxon>
    </lineage>
</organism>
<dbReference type="EMBL" id="KZ150400">
    <property type="protein sequence ID" value="PZC71017.1"/>
    <property type="molecule type" value="Genomic_DNA"/>
</dbReference>
<keyword evidence="1" id="KW-0812">Transmembrane</keyword>
<dbReference type="EC" id="7.2.2.-" evidence="1"/>
<evidence type="ECO:0000259" key="2">
    <source>
        <dbReference type="Pfam" id="PF12409"/>
    </source>
</evidence>
<name>A0A2W1BCH4_HELAM</name>
<dbReference type="AlphaFoldDB" id="A0A2W1BCH4"/>
<dbReference type="GO" id="GO:0019829">
    <property type="term" value="F:ATPase-coupled monoatomic cation transmembrane transporter activity"/>
    <property type="evidence" value="ECO:0007669"/>
    <property type="project" value="UniProtKB-UniRule"/>
</dbReference>
<comment type="catalytic activity">
    <reaction evidence="1">
        <text>ATP + H2O = ADP + phosphate + H(+)</text>
        <dbReference type="Rhea" id="RHEA:13065"/>
        <dbReference type="ChEBI" id="CHEBI:15377"/>
        <dbReference type="ChEBI" id="CHEBI:15378"/>
        <dbReference type="ChEBI" id="CHEBI:30616"/>
        <dbReference type="ChEBI" id="CHEBI:43474"/>
        <dbReference type="ChEBI" id="CHEBI:456216"/>
    </reaction>
</comment>
<proteinExistence type="inferred from homology"/>
<dbReference type="OrthoDB" id="48943at2759"/>
<keyword evidence="1" id="KW-0067">ATP-binding</keyword>
<comment type="similarity">
    <text evidence="1">Belongs to the cation transport ATPase (P-type) (TC 3.A.3) family. Type V subfamily.</text>
</comment>
<protein>
    <recommendedName>
        <fullName evidence="1">Cation-transporting ATPase</fullName>
        <ecNumber evidence="1">7.2.2.-</ecNumber>
    </recommendedName>
</protein>
<dbReference type="GO" id="GO:0016020">
    <property type="term" value="C:membrane"/>
    <property type="evidence" value="ECO:0007669"/>
    <property type="project" value="UniProtKB-SubCell"/>
</dbReference>
<evidence type="ECO:0000256" key="1">
    <source>
        <dbReference type="RuleBase" id="RU362082"/>
    </source>
</evidence>
<comment type="subcellular location">
    <subcellularLocation>
        <location evidence="1">Membrane</location>
        <topology evidence="1">Multi-pass membrane protein</topology>
    </subcellularLocation>
</comment>
<feature type="domain" description="P5B-type ATPase N-terminal" evidence="2">
    <location>
        <begin position="40"/>
        <end position="173"/>
    </location>
</feature>
<reference evidence="3 4" key="1">
    <citation type="journal article" date="2017" name="BMC Biol.">
        <title>Genomic innovations, transcriptional plasticity and gene loss underlying the evolution and divergence of two highly polyphagous and invasive Helicoverpa pest species.</title>
        <authorList>
            <person name="Pearce S.L."/>
            <person name="Clarke D.F."/>
            <person name="East P.D."/>
            <person name="Elfekih S."/>
            <person name="Gordon K.H."/>
            <person name="Jermiin L.S."/>
            <person name="McGaughran A."/>
            <person name="Oakeshott J.G."/>
            <person name="Papanikolaou A."/>
            <person name="Perera O.P."/>
            <person name="Rane R.V."/>
            <person name="Richards S."/>
            <person name="Tay W.T."/>
            <person name="Walsh T.K."/>
            <person name="Anderson A."/>
            <person name="Anderson C.J."/>
            <person name="Asgari S."/>
            <person name="Board P.G."/>
            <person name="Bretschneider A."/>
            <person name="Campbell P.M."/>
            <person name="Chertemps T."/>
            <person name="Christeller J.T."/>
            <person name="Coppin C.W."/>
            <person name="Downes S.J."/>
            <person name="Duan G."/>
            <person name="Farnsworth C.A."/>
            <person name="Good R.T."/>
            <person name="Han L.B."/>
            <person name="Han Y.C."/>
            <person name="Hatje K."/>
            <person name="Horne I."/>
            <person name="Huang Y.P."/>
            <person name="Hughes D.S."/>
            <person name="Jacquin-Joly E."/>
            <person name="James W."/>
            <person name="Jhangiani S."/>
            <person name="Kollmar M."/>
            <person name="Kuwar S.S."/>
            <person name="Li S."/>
            <person name="Liu N.Y."/>
            <person name="Maibeche M.T."/>
            <person name="Miller J.R."/>
            <person name="Montagne N."/>
            <person name="Perry T."/>
            <person name="Qu J."/>
            <person name="Song S.V."/>
            <person name="Sutton G.G."/>
            <person name="Vogel H."/>
            <person name="Walenz B.P."/>
            <person name="Xu W."/>
            <person name="Zhang H.J."/>
            <person name="Zou Z."/>
            <person name="Batterham P."/>
            <person name="Edwards O.R."/>
            <person name="Feyereisen R."/>
            <person name="Gibbs R.A."/>
            <person name="Heckel D.G."/>
            <person name="McGrath A."/>
            <person name="Robin C."/>
            <person name="Scherer S.E."/>
            <person name="Worley K.C."/>
            <person name="Wu Y.D."/>
        </authorList>
    </citation>
    <scope>NUCLEOTIDE SEQUENCE [LARGE SCALE GENOMIC DNA]</scope>
    <source>
        <strain evidence="3">Harm_GR_Male_#8</strain>
        <tissue evidence="3">Whole organism</tissue>
    </source>
</reference>
<keyword evidence="4" id="KW-1185">Reference proteome</keyword>
<feature type="transmembrane region" description="Helical" evidence="1">
    <location>
        <begin position="52"/>
        <end position="78"/>
    </location>
</feature>
<dbReference type="InterPro" id="IPR047819">
    <property type="entry name" value="P5A-ATPase_N"/>
</dbReference>
<dbReference type="GO" id="GO:0005524">
    <property type="term" value="F:ATP binding"/>
    <property type="evidence" value="ECO:0007669"/>
    <property type="project" value="UniProtKB-UniRule"/>
</dbReference>
<sequence length="210" mass="24205">MDSEFSEDDVQPLIQYENNRDLYLELTAQKINTDPEFLQVVYGYRKSRWRTVLTYTLSCIFIGLPFLVFHWLPTWLLYATCVRCSFQIADRVLVVETYQKKCKSYYIHLILHKDIADTSGLLNEGFDDDGTKEKGPIESADAIHTPIHLDDGSTLNVQNYRYFRHKKQSLIWDGARAQWSRLAGIEAGATCAQLQAMGATPPSSERRVRM</sequence>
<keyword evidence="1" id="KW-0460">Magnesium</keyword>
<evidence type="ECO:0000313" key="3">
    <source>
        <dbReference type="EMBL" id="PZC71017.1"/>
    </source>
</evidence>
<keyword evidence="1" id="KW-0547">Nucleotide-binding</keyword>